<dbReference type="PRINTS" id="PR00385">
    <property type="entry name" value="P450"/>
</dbReference>
<dbReference type="SUPFAM" id="SSF48264">
    <property type="entry name" value="Cytochrome P450"/>
    <property type="match status" value="1"/>
</dbReference>
<dbReference type="EMBL" id="QPMT01000043">
    <property type="protein sequence ID" value="KAF4851305.1"/>
    <property type="molecule type" value="Genomic_DNA"/>
</dbReference>
<dbReference type="InterPro" id="IPR017972">
    <property type="entry name" value="Cyt_P450_CS"/>
</dbReference>
<comment type="similarity">
    <text evidence="6">Belongs to the cytochrome P450 family.</text>
</comment>
<keyword evidence="2 5" id="KW-0349">Heme</keyword>
<evidence type="ECO:0000256" key="1">
    <source>
        <dbReference type="ARBA" id="ARBA00001971"/>
    </source>
</evidence>
<sequence>MAEGEPQEPTYSRDEFVSELKSYYEFLTHLYLPPEVVRYPPPGGWEHITPDFVNSFFLGKNDTVADLMRHIPYVRRDREDDWEPFNIYEKSSQVDFAGEVVLSLPNKYAHEELFEIPEEAYPHELPSHVFVFAIVPEGRDGHFILVDTERGTIVLMDLQTVTKPTRLSDPFAPDEEEWRRSATYTFQEFFVMAKDKFRSFRMVHSMRRRQMAHSFSLQSIKEMELHIDSHMLKFRKNLDEYSRTHQIFDLKELIAFFVLDVLGDLAFRYQFDSQIEKNTLKLPPINDHIFLACLMGTMPNFMPFVKAVSPWIPIPWVQRLLAARQNLKNLTIECVRSRMADPGAARKDLITSLINARDPETGSELTELDIQTEAFAFIVAGSHTTSGTLTLLFSHILQNPVVHAKVVEEIDSVVENVGSAIVPIKDLEAKLPFVMACVDENFRMNAVFTMPLEREVTAKEGFEIEGHVIPKGTGVFSLNHVVHHNPVIWGKDHDVFNPFRFCDPGSEKLRRFLSPFSMGHRMCIGRNMAMTNMLKLVATTFKCYDIEM</sequence>
<dbReference type="GO" id="GO:0016705">
    <property type="term" value="F:oxidoreductase activity, acting on paired donors, with incorporation or reduction of molecular oxygen"/>
    <property type="evidence" value="ECO:0007669"/>
    <property type="project" value="InterPro"/>
</dbReference>
<evidence type="ECO:0000313" key="8">
    <source>
        <dbReference type="Proteomes" id="UP000711996"/>
    </source>
</evidence>
<dbReference type="PANTHER" id="PTHR24305:SF103">
    <property type="entry name" value="P450, PUTATIVE (EUROFUNG)-RELATED"/>
    <property type="match status" value="1"/>
</dbReference>
<dbReference type="PROSITE" id="PS00086">
    <property type="entry name" value="CYTOCHROME_P450"/>
    <property type="match status" value="1"/>
</dbReference>
<dbReference type="Pfam" id="PF00067">
    <property type="entry name" value="p450"/>
    <property type="match status" value="1"/>
</dbReference>
<accession>A0A9P5BSP0</accession>
<evidence type="ECO:0000256" key="4">
    <source>
        <dbReference type="ARBA" id="ARBA00023004"/>
    </source>
</evidence>
<evidence type="ECO:0000256" key="6">
    <source>
        <dbReference type="RuleBase" id="RU000461"/>
    </source>
</evidence>
<evidence type="ECO:0000313" key="7">
    <source>
        <dbReference type="EMBL" id="KAF4851305.1"/>
    </source>
</evidence>
<evidence type="ECO:0000256" key="5">
    <source>
        <dbReference type="PIRSR" id="PIRSR602401-1"/>
    </source>
</evidence>
<keyword evidence="6" id="KW-0503">Monooxygenase</keyword>
<dbReference type="GO" id="GO:0004497">
    <property type="term" value="F:monooxygenase activity"/>
    <property type="evidence" value="ECO:0007669"/>
    <property type="project" value="UniProtKB-KW"/>
</dbReference>
<keyword evidence="8" id="KW-1185">Reference proteome</keyword>
<dbReference type="InterPro" id="IPR001128">
    <property type="entry name" value="Cyt_P450"/>
</dbReference>
<keyword evidence="6" id="KW-0560">Oxidoreductase</keyword>
<dbReference type="PANTHER" id="PTHR24305">
    <property type="entry name" value="CYTOCHROME P450"/>
    <property type="match status" value="1"/>
</dbReference>
<dbReference type="PRINTS" id="PR00463">
    <property type="entry name" value="EP450I"/>
</dbReference>
<dbReference type="OrthoDB" id="1470350at2759"/>
<dbReference type="Gene3D" id="1.10.630.10">
    <property type="entry name" value="Cytochrome P450"/>
    <property type="match status" value="1"/>
</dbReference>
<dbReference type="GO" id="GO:0020037">
    <property type="term" value="F:heme binding"/>
    <property type="evidence" value="ECO:0007669"/>
    <property type="project" value="InterPro"/>
</dbReference>
<dbReference type="AlphaFoldDB" id="A0A9P5BSP0"/>
<evidence type="ECO:0000256" key="3">
    <source>
        <dbReference type="ARBA" id="ARBA00022723"/>
    </source>
</evidence>
<name>A0A9P5BSP0_COLSI</name>
<feature type="binding site" description="axial binding residue" evidence="5">
    <location>
        <position position="523"/>
    </location>
    <ligand>
        <name>heme</name>
        <dbReference type="ChEBI" id="CHEBI:30413"/>
    </ligand>
    <ligandPart>
        <name>Fe</name>
        <dbReference type="ChEBI" id="CHEBI:18248"/>
    </ligandPart>
</feature>
<dbReference type="InterPro" id="IPR002401">
    <property type="entry name" value="Cyt_P450_E_grp-I"/>
</dbReference>
<protein>
    <submittedName>
        <fullName evidence="7">Benzoate 4-monooxygenase</fullName>
    </submittedName>
</protein>
<dbReference type="InterPro" id="IPR036396">
    <property type="entry name" value="Cyt_P450_sf"/>
</dbReference>
<keyword evidence="4 5" id="KW-0408">Iron</keyword>
<evidence type="ECO:0000256" key="2">
    <source>
        <dbReference type="ARBA" id="ARBA00022617"/>
    </source>
</evidence>
<comment type="caution">
    <text evidence="7">The sequence shown here is derived from an EMBL/GenBank/DDBJ whole genome shotgun (WGS) entry which is preliminary data.</text>
</comment>
<dbReference type="InterPro" id="IPR050121">
    <property type="entry name" value="Cytochrome_P450_monoxygenase"/>
</dbReference>
<reference evidence="7" key="1">
    <citation type="submission" date="2019-06" db="EMBL/GenBank/DDBJ databases">
        <authorList>
            <person name="Gan P."/>
            <person name="Shirasu K."/>
        </authorList>
    </citation>
    <scope>NUCLEOTIDE SEQUENCE [LARGE SCALE GENOMIC DNA]</scope>
    <source>
        <strain evidence="7">CAD2</strain>
    </source>
</reference>
<gene>
    <name evidence="7" type="primary">bphA-0</name>
    <name evidence="7" type="ORF">CGCSCA2_v011142</name>
</gene>
<dbReference type="GO" id="GO:0005506">
    <property type="term" value="F:iron ion binding"/>
    <property type="evidence" value="ECO:0007669"/>
    <property type="project" value="InterPro"/>
</dbReference>
<proteinExistence type="inferred from homology"/>
<keyword evidence="3 5" id="KW-0479">Metal-binding</keyword>
<organism evidence="7 8">
    <name type="scientific">Colletotrichum siamense</name>
    <name type="common">Anthracnose fungus</name>
    <dbReference type="NCBI Taxonomy" id="690259"/>
    <lineage>
        <taxon>Eukaryota</taxon>
        <taxon>Fungi</taxon>
        <taxon>Dikarya</taxon>
        <taxon>Ascomycota</taxon>
        <taxon>Pezizomycotina</taxon>
        <taxon>Sordariomycetes</taxon>
        <taxon>Hypocreomycetidae</taxon>
        <taxon>Glomerellales</taxon>
        <taxon>Glomerellaceae</taxon>
        <taxon>Colletotrichum</taxon>
        <taxon>Colletotrichum gloeosporioides species complex</taxon>
    </lineage>
</organism>
<comment type="cofactor">
    <cofactor evidence="1 5">
        <name>heme</name>
        <dbReference type="ChEBI" id="CHEBI:30413"/>
    </cofactor>
</comment>
<dbReference type="Proteomes" id="UP000711996">
    <property type="component" value="Unassembled WGS sequence"/>
</dbReference>